<dbReference type="eggNOG" id="COG0664">
    <property type="taxonomic scope" value="Bacteria"/>
</dbReference>
<keyword evidence="3" id="KW-1185">Reference proteome</keyword>
<dbReference type="InterPro" id="IPR014710">
    <property type="entry name" value="RmlC-like_jellyroll"/>
</dbReference>
<proteinExistence type="predicted"/>
<dbReference type="PROSITE" id="PS50042">
    <property type="entry name" value="CNMP_BINDING_3"/>
    <property type="match status" value="1"/>
</dbReference>
<dbReference type="RefSeq" id="WP_071883107.1">
    <property type="nucleotide sequence ID" value="NZ_CP007145.1"/>
</dbReference>
<evidence type="ECO:0000259" key="1">
    <source>
        <dbReference type="PROSITE" id="PS50042"/>
    </source>
</evidence>
<gene>
    <name evidence="2" type="ORF">Hsw_2418</name>
</gene>
<dbReference type="EMBL" id="CP007145">
    <property type="protein sequence ID" value="AHJ98013.1"/>
    <property type="molecule type" value="Genomic_DNA"/>
</dbReference>
<dbReference type="SUPFAM" id="SSF51206">
    <property type="entry name" value="cAMP-binding domain-like"/>
    <property type="match status" value="1"/>
</dbReference>
<dbReference type="SMART" id="SM00100">
    <property type="entry name" value="cNMP"/>
    <property type="match status" value="1"/>
</dbReference>
<evidence type="ECO:0000313" key="3">
    <source>
        <dbReference type="Proteomes" id="UP000019423"/>
    </source>
</evidence>
<dbReference type="InterPro" id="IPR000595">
    <property type="entry name" value="cNMP-bd_dom"/>
</dbReference>
<dbReference type="InterPro" id="IPR018490">
    <property type="entry name" value="cNMP-bd_dom_sf"/>
</dbReference>
<dbReference type="AlphaFoldDB" id="W8EZF4"/>
<dbReference type="STRING" id="1227739.Hsw_2418"/>
<dbReference type="Pfam" id="PF00027">
    <property type="entry name" value="cNMP_binding"/>
    <property type="match status" value="1"/>
</dbReference>
<accession>W8EZF4</accession>
<reference evidence="2 3" key="1">
    <citation type="submission" date="2014-01" db="EMBL/GenBank/DDBJ databases">
        <title>Complete genome sequence of ionizing-radiation resistance bacterium Hymenobacter swuensis DY53.</title>
        <authorList>
            <person name="Jung J.-H."/>
            <person name="Jeong S.-W."/>
            <person name="Joe M.-H."/>
            <person name="Cho y.-j."/>
            <person name="Kim M.-K."/>
            <person name="Lim S.-Y."/>
        </authorList>
    </citation>
    <scope>NUCLEOTIDE SEQUENCE [LARGE SCALE GENOMIC DNA]</scope>
    <source>
        <strain evidence="2 3">DY53</strain>
    </source>
</reference>
<protein>
    <submittedName>
        <fullName evidence="2">Transcriptional regulator, Crp/Fnr family</fullName>
    </submittedName>
</protein>
<sequence length="213" mass="23583">MLQFLQSTGSVNPAQAEEIAAHFQYVVLRPQEFLLRAGQVSNEYLLLTHGLVRAFAYDTEGRDITTGFFGRGQVGLEISSFFSRQPSQENLQALTDCAGWQLRHDQMNALFHGRNEFREFGRAVLVRGFAALKARMLATITQPAAVRYEQLLRTSPEVAQYAPLKHIASYLGVTDSSLSRIRKGPGPPRQTTCHLASSLAGRSSFFVGSISFA</sequence>
<dbReference type="KEGG" id="hsw:Hsw_2418"/>
<dbReference type="Proteomes" id="UP000019423">
    <property type="component" value="Chromosome"/>
</dbReference>
<organism evidence="2 3">
    <name type="scientific">Hymenobacter swuensis DY53</name>
    <dbReference type="NCBI Taxonomy" id="1227739"/>
    <lineage>
        <taxon>Bacteria</taxon>
        <taxon>Pseudomonadati</taxon>
        <taxon>Bacteroidota</taxon>
        <taxon>Cytophagia</taxon>
        <taxon>Cytophagales</taxon>
        <taxon>Hymenobacteraceae</taxon>
        <taxon>Hymenobacter</taxon>
    </lineage>
</organism>
<dbReference type="Gene3D" id="2.60.120.10">
    <property type="entry name" value="Jelly Rolls"/>
    <property type="match status" value="1"/>
</dbReference>
<dbReference type="HOGENOM" id="CLU_075053_9_3_10"/>
<dbReference type="PATRIC" id="fig|1227739.3.peg.2615"/>
<dbReference type="CDD" id="cd00038">
    <property type="entry name" value="CAP_ED"/>
    <property type="match status" value="1"/>
</dbReference>
<evidence type="ECO:0000313" key="2">
    <source>
        <dbReference type="EMBL" id="AHJ98013.1"/>
    </source>
</evidence>
<feature type="domain" description="Cyclic nucleotide-binding" evidence="1">
    <location>
        <begin position="7"/>
        <end position="111"/>
    </location>
</feature>
<name>W8EZF4_9BACT</name>